<dbReference type="EMBL" id="KL648679">
    <property type="protein sequence ID" value="KEY65916.1"/>
    <property type="molecule type" value="Genomic_DNA"/>
</dbReference>
<dbReference type="OrthoDB" id="6375767at2759"/>
<protein>
    <recommendedName>
        <fullName evidence="6">DUF4045 domain-containing protein</fullName>
    </recommendedName>
</protein>
<dbReference type="Pfam" id="PF13254">
    <property type="entry name" value="DUF4045"/>
    <property type="match status" value="1"/>
</dbReference>
<evidence type="ECO:0000256" key="1">
    <source>
        <dbReference type="SAM" id="MobiDB-lite"/>
    </source>
</evidence>
<feature type="compositionally biased region" description="Polar residues" evidence="1">
    <location>
        <begin position="52"/>
        <end position="66"/>
    </location>
</feature>
<name>A0A084AKT7_STACB</name>
<feature type="compositionally biased region" description="Polar residues" evidence="1">
    <location>
        <begin position="335"/>
        <end position="366"/>
    </location>
</feature>
<feature type="compositionally biased region" description="Basic and acidic residues" evidence="1">
    <location>
        <begin position="1000"/>
        <end position="1029"/>
    </location>
</feature>
<dbReference type="Pfam" id="PF25480">
    <property type="entry name" value="DUF7904"/>
    <property type="match status" value="1"/>
</dbReference>
<dbReference type="GO" id="GO:0051016">
    <property type="term" value="P:barbed-end actin filament capping"/>
    <property type="evidence" value="ECO:0007669"/>
    <property type="project" value="TreeGrafter"/>
</dbReference>
<reference evidence="4 5" key="1">
    <citation type="journal article" date="2014" name="BMC Genomics">
        <title>Comparative genome sequencing reveals chemotype-specific gene clusters in the toxigenic black mold Stachybotrys.</title>
        <authorList>
            <person name="Semeiks J."/>
            <person name="Borek D."/>
            <person name="Otwinowski Z."/>
            <person name="Grishin N.V."/>
        </authorList>
    </citation>
    <scope>NUCLEOTIDE SEQUENCE [LARGE SCALE GENOMIC DNA]</scope>
    <source>
        <strain evidence="5">CBS 109288 / IBT 7711</strain>
    </source>
</reference>
<feature type="compositionally biased region" description="Polar residues" evidence="1">
    <location>
        <begin position="596"/>
        <end position="606"/>
    </location>
</feature>
<evidence type="ECO:0000313" key="5">
    <source>
        <dbReference type="Proteomes" id="UP000028045"/>
    </source>
</evidence>
<feature type="compositionally biased region" description="Polar residues" evidence="1">
    <location>
        <begin position="103"/>
        <end position="117"/>
    </location>
</feature>
<feature type="compositionally biased region" description="Basic and acidic residues" evidence="1">
    <location>
        <begin position="1087"/>
        <end position="1100"/>
    </location>
</feature>
<feature type="compositionally biased region" description="Polar residues" evidence="1">
    <location>
        <begin position="461"/>
        <end position="476"/>
    </location>
</feature>
<proteinExistence type="predicted"/>
<evidence type="ECO:0000259" key="2">
    <source>
        <dbReference type="Pfam" id="PF13254"/>
    </source>
</evidence>
<feature type="compositionally biased region" description="Basic and acidic residues" evidence="1">
    <location>
        <begin position="750"/>
        <end position="761"/>
    </location>
</feature>
<gene>
    <name evidence="4" type="ORF">S7711_07946</name>
</gene>
<feature type="compositionally biased region" description="Polar residues" evidence="1">
    <location>
        <begin position="782"/>
        <end position="796"/>
    </location>
</feature>
<feature type="compositionally biased region" description="Basic residues" evidence="1">
    <location>
        <begin position="856"/>
        <end position="867"/>
    </location>
</feature>
<feature type="compositionally biased region" description="Polar residues" evidence="1">
    <location>
        <begin position="279"/>
        <end position="297"/>
    </location>
</feature>
<feature type="compositionally biased region" description="Low complexity" evidence="1">
    <location>
        <begin position="736"/>
        <end position="748"/>
    </location>
</feature>
<dbReference type="GO" id="GO:0005546">
    <property type="term" value="F:phosphatidylinositol-4,5-bisphosphate binding"/>
    <property type="evidence" value="ECO:0007669"/>
    <property type="project" value="TreeGrafter"/>
</dbReference>
<feature type="compositionally biased region" description="Polar residues" evidence="1">
    <location>
        <begin position="908"/>
        <end position="920"/>
    </location>
</feature>
<evidence type="ECO:0000313" key="4">
    <source>
        <dbReference type="EMBL" id="KEY65916.1"/>
    </source>
</evidence>
<dbReference type="InterPro" id="IPR057226">
    <property type="entry name" value="DUF7904"/>
</dbReference>
<dbReference type="Gene3D" id="3.40.20.10">
    <property type="entry name" value="Severin"/>
    <property type="match status" value="3"/>
</dbReference>
<dbReference type="InterPro" id="IPR025118">
    <property type="entry name" value="DUF4045"/>
</dbReference>
<dbReference type="HOGENOM" id="CLU_001208_0_0_1"/>
<sequence length="1532" mass="164597">MSDEVSQFLEQVERLRGQQPDDDEQIRAREREEYLAAKRERQARREERARSISPQKSSPANTPSPRSSHRPINLSDAVKLESPTAPTNHARALSFEAPGDSYSMASGTSPTKENQSPMDPDAKQGSGALPHSRASPLSWQRRPNSRGGSRPLSMVALQNNATQRSLGGPQEPHSATEDSFSRDQIAQALGSKDPGWFRQTADRGVGSAAFRRNQVEDNDRLDMSSARAQLPGMSNETTRESPAAQSIPDKPTHGRLASPPLLSPSVELEGSEGRRPADTSGSTLAGRTSPVRSTSPTKGMGGFVQSAMMKRSDSVKRWSVASPPKLTRADPIASNRPSHTRTGSQIGNTSQNSFSGRPTTPSTSRPASRHGEKEQVDEPTVPLDEPTPQPASAPLVETKQPDTDAALPVSPSKTMDQRRWSPTKTSWLESALRKPESPKPQSKPATPSQPSWRVDLKNQAERTNSPSSELGRNGSLSHRHQVSIGGLMRSSPMGAAAKPNPTGLGGIYSPPPGGNRPAYGHGSQGSMSRVLAKTEDARPEEDHEATQGSIVASEGEATEPAKPSSVTSLSTAAPKAKPATPPKKDFRSNLKARSTEPASSTAQQPEFKNVFGTLRKTKTQNYVAPDELKDNILRGKAALNLTGGPQKTERKDEFKDAILKKKEDFKRAQTEGKGITRSSTAANARAVPEGIARRAELGNPIPGSKPDVSAEAKPRVVSANKPGSPKPTPGPKRVASSNTPDPNSPTSPQHADDTQPRRSNREVVAPTISSASAAPRALPGLQRQTASGTDRFSTRPTGGKLADRFNPTLAGILARGPPPMASMEANASEDSAPRATSTTDSSTEPPAPGPQLTHMTKGRARGPKRKAPSSVAASTGPKTTSNNDQPPRGSASSPFSSSTIVVKPEIVPTTQTDFSKSGNDTRAAASSIQQQVAVKAATRSKPIPLELSQDSSDNTRALEDLRPTPLRRRPSSPEKPAFGRVSPLKPHKTGDASSQPGSPKKLDMKRMSRFIDEAEADKPNFEVQREPVRLTHQRTGSRSPVKLAERPLPDALSFERKPSIDVATPLKSSSPTLGKPNVKSPPLKPKPSFDKLAKAAESPKFRPTSSARPLPAPPADAKSPPPLSLPARSPTKQASEIATLLNDFFGPDRPTNDYKVDPAEVLMNHPTAADKIRSSGFQVFQISGDGKKTPVASHNERVLFEKEMYICPHEFAGAGGRPSVEVYFWVGDEVADSEAEDAMLFAQREARALGGKLVKVRQGKETANFLQAMGGIVIIRRGSTTKYDSLAPSIVCGRRCLGQVAFDEVDFASSSLCSGFPYLITHSGRCYLWKGKGSDVDELGCARLVGMELTLTGELLEVDEGNETEEFWGMFDGGSKPHSADHWRLKPTYGKYCSRLFCSDADSRQQIFEISPFSQADLSPLSIYVLDAFFEIYIVVGSRAQSQYASFRNALNFAQEYAILAAGMEDRPFVPVATVVLEGIPRDLKSVFRKWSDALSPTVMNAGGSSSGAAGLRRGKSLKVVPLTQALRALNE</sequence>
<evidence type="ECO:0000259" key="3">
    <source>
        <dbReference type="Pfam" id="PF25480"/>
    </source>
</evidence>
<feature type="compositionally biased region" description="Basic and acidic residues" evidence="1">
    <location>
        <begin position="532"/>
        <end position="545"/>
    </location>
</feature>
<feature type="domain" description="DUF4045" evidence="2">
    <location>
        <begin position="2"/>
        <end position="665"/>
    </location>
</feature>
<feature type="compositionally biased region" description="Polar residues" evidence="1">
    <location>
        <begin position="439"/>
        <end position="451"/>
    </location>
</feature>
<dbReference type="PRINTS" id="PR00597">
    <property type="entry name" value="GELSOLIN"/>
</dbReference>
<feature type="compositionally biased region" description="Basic and acidic residues" evidence="1">
    <location>
        <begin position="213"/>
        <end position="222"/>
    </location>
</feature>
<organism evidence="4 5">
    <name type="scientific">Stachybotrys chartarum (strain CBS 109288 / IBT 7711)</name>
    <name type="common">Toxic black mold</name>
    <name type="synonym">Stilbospora chartarum</name>
    <dbReference type="NCBI Taxonomy" id="1280523"/>
    <lineage>
        <taxon>Eukaryota</taxon>
        <taxon>Fungi</taxon>
        <taxon>Dikarya</taxon>
        <taxon>Ascomycota</taxon>
        <taxon>Pezizomycotina</taxon>
        <taxon>Sordariomycetes</taxon>
        <taxon>Hypocreomycetidae</taxon>
        <taxon>Hypocreales</taxon>
        <taxon>Stachybotryaceae</taxon>
        <taxon>Stachybotrys</taxon>
    </lineage>
</organism>
<feature type="compositionally biased region" description="Polar residues" evidence="1">
    <location>
        <begin position="871"/>
        <end position="885"/>
    </location>
</feature>
<feature type="compositionally biased region" description="Low complexity" evidence="1">
    <location>
        <begin position="923"/>
        <end position="937"/>
    </location>
</feature>
<dbReference type="GO" id="GO:0051015">
    <property type="term" value="F:actin filament binding"/>
    <property type="evidence" value="ECO:0007669"/>
    <property type="project" value="InterPro"/>
</dbReference>
<dbReference type="Proteomes" id="UP000028045">
    <property type="component" value="Unassembled WGS sequence"/>
</dbReference>
<dbReference type="SMART" id="SM00262">
    <property type="entry name" value="GEL"/>
    <property type="match status" value="3"/>
</dbReference>
<dbReference type="SUPFAM" id="SSF55753">
    <property type="entry name" value="Actin depolymerizing proteins"/>
    <property type="match status" value="3"/>
</dbReference>
<feature type="domain" description="DUF7904" evidence="3">
    <location>
        <begin position="1178"/>
        <end position="1277"/>
    </location>
</feature>
<dbReference type="InterPro" id="IPR007122">
    <property type="entry name" value="Villin/Gelsolin"/>
</dbReference>
<feature type="compositionally biased region" description="Polar residues" evidence="1">
    <location>
        <begin position="156"/>
        <end position="165"/>
    </location>
</feature>
<dbReference type="GO" id="GO:0051014">
    <property type="term" value="P:actin filament severing"/>
    <property type="evidence" value="ECO:0007669"/>
    <property type="project" value="TreeGrafter"/>
</dbReference>
<dbReference type="GO" id="GO:0008154">
    <property type="term" value="P:actin polymerization or depolymerization"/>
    <property type="evidence" value="ECO:0007669"/>
    <property type="project" value="TreeGrafter"/>
</dbReference>
<accession>A0A084AKT7</accession>
<feature type="compositionally biased region" description="Basic and acidic residues" evidence="1">
    <location>
        <begin position="1043"/>
        <end position="1059"/>
    </location>
</feature>
<evidence type="ECO:0008006" key="6">
    <source>
        <dbReference type="Google" id="ProtNLM"/>
    </source>
</evidence>
<dbReference type="InterPro" id="IPR029006">
    <property type="entry name" value="ADF-H/Gelsolin-like_dom_sf"/>
</dbReference>
<feature type="compositionally biased region" description="Basic and acidic residues" evidence="1">
    <location>
        <begin position="25"/>
        <end position="50"/>
    </location>
</feature>
<dbReference type="PANTHER" id="PTHR11977">
    <property type="entry name" value="VILLIN"/>
    <property type="match status" value="1"/>
</dbReference>
<feature type="region of interest" description="Disordered" evidence="1">
    <location>
        <begin position="1"/>
        <end position="608"/>
    </location>
</feature>
<feature type="compositionally biased region" description="Polar residues" evidence="1">
    <location>
        <begin position="834"/>
        <end position="844"/>
    </location>
</feature>
<dbReference type="PANTHER" id="PTHR11977:SF133">
    <property type="entry name" value="DUF4045 DOMAIN-CONTAINING PROTEIN"/>
    <property type="match status" value="1"/>
</dbReference>
<dbReference type="GO" id="GO:0015629">
    <property type="term" value="C:actin cytoskeleton"/>
    <property type="evidence" value="ECO:0007669"/>
    <property type="project" value="TreeGrafter"/>
</dbReference>
<dbReference type="GO" id="GO:0005737">
    <property type="term" value="C:cytoplasm"/>
    <property type="evidence" value="ECO:0007669"/>
    <property type="project" value="TreeGrafter"/>
</dbReference>
<feature type="region of interest" description="Disordered" evidence="1">
    <location>
        <begin position="662"/>
        <end position="1132"/>
    </location>
</feature>
<keyword evidence="5" id="KW-1185">Reference proteome</keyword>
<feature type="compositionally biased region" description="Pro residues" evidence="1">
    <location>
        <begin position="1110"/>
        <end position="1124"/>
    </location>
</feature>